<proteinExistence type="predicted"/>
<evidence type="ECO:0000313" key="3">
    <source>
        <dbReference type="Proteomes" id="UP001422759"/>
    </source>
</evidence>
<evidence type="ECO:0000259" key="1">
    <source>
        <dbReference type="Pfam" id="PF20248"/>
    </source>
</evidence>
<feature type="domain" description="DUF6603" evidence="1">
    <location>
        <begin position="276"/>
        <end position="725"/>
    </location>
</feature>
<comment type="caution">
    <text evidence="2">The sequence shown here is derived from an EMBL/GenBank/DDBJ whole genome shotgun (WGS) entry which is preliminary data.</text>
</comment>
<protein>
    <recommendedName>
        <fullName evidence="1">DUF6603 domain-containing protein</fullName>
    </recommendedName>
</protein>
<name>A0ABN3A9P7_9ACTN</name>
<dbReference type="Proteomes" id="UP001422759">
    <property type="component" value="Unassembled WGS sequence"/>
</dbReference>
<sequence length="924" mass="96695">MTIHVDELRKLLDSGPDECLPGEVLGFGEAFRPLFPDGVALLAAGNGDPGALHVAGTAVMPLAGGPVPVRVTFHHDGGTVTGVALDAELPASGTRADELARALGIELPNLPGPEVDRLLLVRDGSGSSLTATGPRGRAAASHDARVFTAEADGWQLVHCGHDLTAEELTGLGIRADGAVLPAGVWVVVDGRALRLTTRTPAPPTDSGRLDGLGRPLPAARVRTAAEREADRAPRALVTEHGILTPRPGPRRRKGMRVLEAPTTRGWSPIGTPGGENGLSVDYYSPPLRIAGALTALPAPEPYKTVVGGVLLVDTGAFNGSAMGAYAVPKSGADPSLFAYGSLGSRVGFGPRQFQVRGISAGFGWNSRVRVPAADALDSFPFLVALDNPGAIGAGDDEVDPLKVLSELIGVENPWVRAQEGDLWFAAGLAFDCFETFSGRAMALVQTGSELTISLLGAAGMQLPTKSDKKIARVEIGIEATLRPTAGELSIGAAFTEKTFLIDPNCKLRGGVGMKFWFGNHVNAGDFAFMLGAMPKGRELPARYPRQQPAGLTWGVGSTVNITGNAYAAFTPKSLMAGGSLDVVFQSGMLRAWLTARVDALLEWNPFYFDVGMGIRVGVSATIKVWFVKVRISVEVGVSVRIWGPAVGGEATVHLWFISFTIGFGAARRDKVPALDWGGFQGMLPPPENMVRTTAIAGYTGEGAPATRGAIKPWLVSSGGFTFTADTQAPVSKVYLNQGSDTLEAATDEQQVDILPMHLRGKGSELRVWLTRDGQAATLGPWGRAVLRGNVPNGLWGQQPDAPDDGIIPNRVLGIRLTSPPVDHGTSTGFLDEKAISFDPINPDGNQPLSGEAARGPVPTRPADVNVIQMIQDGINTATTRGNRTALAQALTGLGTDLGTLDTDLSAYATAAGTAFTAEPMLVAG</sequence>
<accession>A0ABN3A9P7</accession>
<keyword evidence="3" id="KW-1185">Reference proteome</keyword>
<dbReference type="InterPro" id="IPR046538">
    <property type="entry name" value="DUF6603"/>
</dbReference>
<evidence type="ECO:0000313" key="2">
    <source>
        <dbReference type="EMBL" id="GAA2156901.1"/>
    </source>
</evidence>
<dbReference type="EMBL" id="BAAANT010000055">
    <property type="protein sequence ID" value="GAA2156901.1"/>
    <property type="molecule type" value="Genomic_DNA"/>
</dbReference>
<dbReference type="Pfam" id="PF20248">
    <property type="entry name" value="DUF6603"/>
    <property type="match status" value="1"/>
</dbReference>
<gene>
    <name evidence="2" type="ORF">GCM10009760_58400</name>
</gene>
<reference evidence="2 3" key="1">
    <citation type="journal article" date="2019" name="Int. J. Syst. Evol. Microbiol.">
        <title>The Global Catalogue of Microorganisms (GCM) 10K type strain sequencing project: providing services to taxonomists for standard genome sequencing and annotation.</title>
        <authorList>
            <consortium name="The Broad Institute Genomics Platform"/>
            <consortium name="The Broad Institute Genome Sequencing Center for Infectious Disease"/>
            <person name="Wu L."/>
            <person name="Ma J."/>
        </authorList>
    </citation>
    <scope>NUCLEOTIDE SEQUENCE [LARGE SCALE GENOMIC DNA]</scope>
    <source>
        <strain evidence="2 3">JCM 14560</strain>
    </source>
</reference>
<dbReference type="RefSeq" id="WP_344469064.1">
    <property type="nucleotide sequence ID" value="NZ_BAAANT010000055.1"/>
</dbReference>
<organism evidence="2 3">
    <name type="scientific">Kitasatospora kazusensis</name>
    <dbReference type="NCBI Taxonomy" id="407974"/>
    <lineage>
        <taxon>Bacteria</taxon>
        <taxon>Bacillati</taxon>
        <taxon>Actinomycetota</taxon>
        <taxon>Actinomycetes</taxon>
        <taxon>Kitasatosporales</taxon>
        <taxon>Streptomycetaceae</taxon>
        <taxon>Kitasatospora</taxon>
    </lineage>
</organism>